<accession>A0AAP0PHA4</accession>
<organism evidence="2 3">
    <name type="scientific">Stephania cephalantha</name>
    <dbReference type="NCBI Taxonomy" id="152367"/>
    <lineage>
        <taxon>Eukaryota</taxon>
        <taxon>Viridiplantae</taxon>
        <taxon>Streptophyta</taxon>
        <taxon>Embryophyta</taxon>
        <taxon>Tracheophyta</taxon>
        <taxon>Spermatophyta</taxon>
        <taxon>Magnoliopsida</taxon>
        <taxon>Ranunculales</taxon>
        <taxon>Menispermaceae</taxon>
        <taxon>Menispermoideae</taxon>
        <taxon>Cissampelideae</taxon>
        <taxon>Stephania</taxon>
    </lineage>
</organism>
<comment type="caution">
    <text evidence="2">The sequence shown here is derived from an EMBL/GenBank/DDBJ whole genome shotgun (WGS) entry which is preliminary data.</text>
</comment>
<evidence type="ECO:0000313" key="2">
    <source>
        <dbReference type="EMBL" id="KAK9140801.1"/>
    </source>
</evidence>
<keyword evidence="3" id="KW-1185">Reference proteome</keyword>
<reference evidence="2 3" key="1">
    <citation type="submission" date="2024-01" db="EMBL/GenBank/DDBJ databases">
        <title>Genome assemblies of Stephania.</title>
        <authorList>
            <person name="Yang L."/>
        </authorList>
    </citation>
    <scope>NUCLEOTIDE SEQUENCE [LARGE SCALE GENOMIC DNA]</scope>
    <source>
        <strain evidence="2">JXDWG</strain>
        <tissue evidence="2">Leaf</tissue>
    </source>
</reference>
<gene>
    <name evidence="2" type="ORF">Scep_010482</name>
</gene>
<dbReference type="InterPro" id="IPR006527">
    <property type="entry name" value="F-box-assoc_dom_typ1"/>
</dbReference>
<evidence type="ECO:0000259" key="1">
    <source>
        <dbReference type="Pfam" id="PF07734"/>
    </source>
</evidence>
<name>A0AAP0PHA4_9MAGN</name>
<dbReference type="EMBL" id="JBBNAG010000004">
    <property type="protein sequence ID" value="KAK9140801.1"/>
    <property type="molecule type" value="Genomic_DNA"/>
</dbReference>
<dbReference type="AlphaFoldDB" id="A0AAP0PHA4"/>
<protein>
    <recommendedName>
        <fullName evidence="1">F-box associated beta-propeller type 1 domain-containing protein</fullName>
    </recommendedName>
</protein>
<feature type="domain" description="F-box associated beta-propeller type 1" evidence="1">
    <location>
        <begin position="17"/>
        <end position="197"/>
    </location>
</feature>
<evidence type="ECO:0000313" key="3">
    <source>
        <dbReference type="Proteomes" id="UP001419268"/>
    </source>
</evidence>
<dbReference type="Pfam" id="PF07734">
    <property type="entry name" value="FBA_1"/>
    <property type="match status" value="1"/>
</dbReference>
<proteinExistence type="predicted"/>
<dbReference type="Proteomes" id="UP001419268">
    <property type="component" value="Unassembled WGS sequence"/>
</dbReference>
<sequence length="218" mass="25268">MWKTIEGSGIHAVFDDSFYVYNSNGIFARGAVHWLVSFLVTPPEEEDRIIAFDFGCEEFRTIPMPDRLMNNNGYKRLSAWGESICLFIKDCREWSSHVFVMKEYLVGDSWCKLYTIPEAPIPPIPEVPERNPCTKFWKIVCFIDDQKILLEQEGLCYLVLYDTRSCKFVELVLHEDLKNVLSEEYSACAYVPSLVPIYKDNYCHGDLMMSSSSIVQLR</sequence>